<dbReference type="GO" id="GO:0008422">
    <property type="term" value="F:beta-glucosidase activity"/>
    <property type="evidence" value="ECO:0007669"/>
    <property type="project" value="TreeGrafter"/>
</dbReference>
<organism evidence="5 6">
    <name type="scientific">Brachyspira pilosicoli P43/6/78</name>
    <dbReference type="NCBI Taxonomy" id="1042417"/>
    <lineage>
        <taxon>Bacteria</taxon>
        <taxon>Pseudomonadati</taxon>
        <taxon>Spirochaetota</taxon>
        <taxon>Spirochaetia</taxon>
        <taxon>Brachyspirales</taxon>
        <taxon>Brachyspiraceae</taxon>
        <taxon>Brachyspira</taxon>
    </lineage>
</organism>
<protein>
    <submittedName>
        <fullName evidence="5">Family 1 glycoside hydrolase</fullName>
    </submittedName>
</protein>
<gene>
    <name evidence="5" type="ORF">BPP43_07060</name>
</gene>
<comment type="similarity">
    <text evidence="1 4">Belongs to the glycosyl hydrolase 1 family.</text>
</comment>
<proteinExistence type="inferred from homology"/>
<evidence type="ECO:0000256" key="2">
    <source>
        <dbReference type="ARBA" id="ARBA00022801"/>
    </source>
</evidence>
<evidence type="ECO:0000256" key="3">
    <source>
        <dbReference type="ARBA" id="ARBA00023295"/>
    </source>
</evidence>
<dbReference type="Proteomes" id="UP000010793">
    <property type="component" value="Chromosome"/>
</dbReference>
<dbReference type="EMBL" id="CP002873">
    <property type="protein sequence ID" value="AGA66642.1"/>
    <property type="molecule type" value="Genomic_DNA"/>
</dbReference>
<dbReference type="AlphaFoldDB" id="A0A3B6VQT3"/>
<dbReference type="InterPro" id="IPR017853">
    <property type="entry name" value="GH"/>
</dbReference>
<dbReference type="SUPFAM" id="SSF51445">
    <property type="entry name" value="(Trans)glycosidases"/>
    <property type="match status" value="1"/>
</dbReference>
<keyword evidence="3" id="KW-0326">Glycosidase</keyword>
<dbReference type="RefSeq" id="WP_015274518.1">
    <property type="nucleotide sequence ID" value="NC_019908.1"/>
</dbReference>
<dbReference type="GO" id="GO:0016052">
    <property type="term" value="P:carbohydrate catabolic process"/>
    <property type="evidence" value="ECO:0007669"/>
    <property type="project" value="TreeGrafter"/>
</dbReference>
<dbReference type="KEGG" id="bpip:BPP43_07060"/>
<dbReference type="InterPro" id="IPR001360">
    <property type="entry name" value="Glyco_hydro_1"/>
</dbReference>
<reference evidence="5 6" key="1">
    <citation type="journal article" date="2013" name="Genome Announc.">
        <title>Complete Genome Sequence of the Porcine Strain Brachyspira pilosicoli P43/6/78(T.).</title>
        <authorList>
            <person name="Lin C."/>
            <person name="den Bakker H.C."/>
            <person name="Suzuki H."/>
            <person name="Lefebure T."/>
            <person name="Ponnala L."/>
            <person name="Sun Q."/>
            <person name="Stanhope M.J."/>
            <person name="Wiedmann M."/>
            <person name="Duhamel G.E."/>
        </authorList>
    </citation>
    <scope>NUCLEOTIDE SEQUENCE [LARGE SCALE GENOMIC DNA]</scope>
    <source>
        <strain evidence="5 6">P43/6/78</strain>
    </source>
</reference>
<evidence type="ECO:0000313" key="5">
    <source>
        <dbReference type="EMBL" id="AGA66642.1"/>
    </source>
</evidence>
<evidence type="ECO:0000256" key="1">
    <source>
        <dbReference type="ARBA" id="ARBA00010838"/>
    </source>
</evidence>
<dbReference type="FunFam" id="3.20.20.80:FF:000004">
    <property type="entry name" value="Beta-glucosidase 6-phospho-beta-glucosidase"/>
    <property type="match status" value="1"/>
</dbReference>
<dbReference type="GO" id="GO:0005829">
    <property type="term" value="C:cytosol"/>
    <property type="evidence" value="ECO:0007669"/>
    <property type="project" value="TreeGrafter"/>
</dbReference>
<evidence type="ECO:0000313" key="6">
    <source>
        <dbReference type="Proteomes" id="UP000010793"/>
    </source>
</evidence>
<keyword evidence="2 5" id="KW-0378">Hydrolase</keyword>
<dbReference type="PANTHER" id="PTHR10353">
    <property type="entry name" value="GLYCOSYL HYDROLASE"/>
    <property type="match status" value="1"/>
</dbReference>
<dbReference type="PRINTS" id="PR00131">
    <property type="entry name" value="GLHYDRLASE1"/>
</dbReference>
<dbReference type="Gene3D" id="3.20.20.80">
    <property type="entry name" value="Glycosidases"/>
    <property type="match status" value="1"/>
</dbReference>
<evidence type="ECO:0000256" key="4">
    <source>
        <dbReference type="RuleBase" id="RU003690"/>
    </source>
</evidence>
<name>A0A3B6VQT3_BRAPL</name>
<keyword evidence="6" id="KW-1185">Reference proteome</keyword>
<dbReference type="PANTHER" id="PTHR10353:SF139">
    <property type="entry name" value="6-PHOSPHO-BETA-GLUCOSIDASE GMUD"/>
    <property type="match status" value="1"/>
</dbReference>
<sequence length="461" mass="54474">MKQYRFKDNFLFGSSTSGPQSEGFYDKANKSIWDYWFEIAPDKFHNKVGPVYTSNFFRDYKEDIKLIKETGHNVFRTSIQWSRIIKNFNTLELDEKAVEFYNNVIDELIKNDIEPIMCLYHFDMPLKLQEIGGFENREVVELYAKYASKMFELYGDKVKKWFTFNEPIVVAEGGYLYKFHYPEVVSFKRAIQVAYNMNLASAKAVKAFKESGKTGDIGIILNLTPSYPRDENNKEDLKASHICDLLFNRSFLDPATKGEFPEDLVKFVKENNLTPICEQGDKELLKENTITLLGINYYQPRRVKARETEFKSDTLMPENFFEPYEMPNRLMNPYRGWEIYYKGIYDIAKNIQDNYSNMRWLITENGMGVENEERFIKEGVVEDDYRIEFVTEHLKWLHKAIEEGSNCLGYLMWTPIDCWSWLNSYKNRYGFIRCDLETGKKTIKKSGHWFRELVKNKGFDA</sequence>
<accession>A0A3B6VQT3</accession>
<dbReference type="Pfam" id="PF00232">
    <property type="entry name" value="Glyco_hydro_1"/>
    <property type="match status" value="1"/>
</dbReference>